<evidence type="ECO:0000256" key="1">
    <source>
        <dbReference type="SAM" id="MobiDB-lite"/>
    </source>
</evidence>
<evidence type="ECO:0008006" key="4">
    <source>
        <dbReference type="Google" id="ProtNLM"/>
    </source>
</evidence>
<feature type="compositionally biased region" description="Polar residues" evidence="1">
    <location>
        <begin position="319"/>
        <end position="328"/>
    </location>
</feature>
<feature type="region of interest" description="Disordered" evidence="1">
    <location>
        <begin position="802"/>
        <end position="835"/>
    </location>
</feature>
<dbReference type="AlphaFoldDB" id="A0AAW3AM10"/>
<keyword evidence="3" id="KW-1185">Reference proteome</keyword>
<reference evidence="2 3" key="1">
    <citation type="submission" date="2024-02" db="EMBL/GenBank/DDBJ databases">
        <title>FIRST GENOME SEQUENCES OF Leishmania (Viannia) shawi, Leishmania (Viannia) lindenbergi AND Leishmania (Viannia) utingensis.</title>
        <authorList>
            <person name="Resadore F."/>
            <person name="Custodio M.G.F."/>
            <person name="Boite M.C."/>
            <person name="Cupolillo E."/>
            <person name="Ferreira G.E.M."/>
        </authorList>
    </citation>
    <scope>NUCLEOTIDE SEQUENCE [LARGE SCALE GENOMIC DNA]</scope>
    <source>
        <strain evidence="2 3">MHOM/BR/1966/M15733</strain>
    </source>
</reference>
<accession>A0AAW3AM10</accession>
<comment type="caution">
    <text evidence="2">The sequence shown here is derived from an EMBL/GenBank/DDBJ whole genome shotgun (WGS) entry which is preliminary data.</text>
</comment>
<feature type="compositionally biased region" description="Low complexity" evidence="1">
    <location>
        <begin position="802"/>
        <end position="816"/>
    </location>
</feature>
<feature type="region of interest" description="Disordered" evidence="1">
    <location>
        <begin position="988"/>
        <end position="1043"/>
    </location>
</feature>
<evidence type="ECO:0000313" key="2">
    <source>
        <dbReference type="EMBL" id="KAL0509241.1"/>
    </source>
</evidence>
<feature type="region of interest" description="Disordered" evidence="1">
    <location>
        <begin position="1"/>
        <end position="32"/>
    </location>
</feature>
<gene>
    <name evidence="2" type="ORF">Q4I31_002324</name>
</gene>
<proteinExistence type="predicted"/>
<protein>
    <recommendedName>
        <fullName evidence="4">F-box domain-containing protein</fullName>
    </recommendedName>
</protein>
<feature type="compositionally biased region" description="Low complexity" evidence="1">
    <location>
        <begin position="14"/>
        <end position="26"/>
    </location>
</feature>
<feature type="compositionally biased region" description="Polar residues" evidence="1">
    <location>
        <begin position="1034"/>
        <end position="1043"/>
    </location>
</feature>
<organism evidence="2 3">
    <name type="scientific">Leishmania lindenbergi</name>
    <dbReference type="NCBI Taxonomy" id="651832"/>
    <lineage>
        <taxon>Eukaryota</taxon>
        <taxon>Discoba</taxon>
        <taxon>Euglenozoa</taxon>
        <taxon>Kinetoplastea</taxon>
        <taxon>Metakinetoplastina</taxon>
        <taxon>Trypanosomatida</taxon>
        <taxon>Trypanosomatidae</taxon>
        <taxon>Leishmaniinae</taxon>
        <taxon>Leishmania</taxon>
    </lineage>
</organism>
<feature type="region of interest" description="Disordered" evidence="1">
    <location>
        <begin position="311"/>
        <end position="330"/>
    </location>
</feature>
<feature type="region of interest" description="Disordered" evidence="1">
    <location>
        <begin position="398"/>
        <end position="496"/>
    </location>
</feature>
<dbReference type="EMBL" id="JBAMZK010000016">
    <property type="protein sequence ID" value="KAL0509241.1"/>
    <property type="molecule type" value="Genomic_DNA"/>
</dbReference>
<evidence type="ECO:0000313" key="3">
    <source>
        <dbReference type="Proteomes" id="UP001500131"/>
    </source>
</evidence>
<feature type="compositionally biased region" description="Low complexity" evidence="1">
    <location>
        <begin position="415"/>
        <end position="424"/>
    </location>
</feature>
<sequence length="1043" mass="113723">MHSTEGGHPLLPKAATTADDSSSTTSLPKGSPCTLAARQAARPHSLLDLDDDVFNYICSYVPVDDLLRNVAAASHDTRRRTSASNALWQQLWMRYLLLFYNSLIPPTTTAASPALSPASPTLGLGSVALPDTMGTLHTATTTPPRHDSVWHLYHFRHSTEARPHVVQLEKLRIIREDITDPAAAESPISRRTFNQVKTAAIHAQLLSFAQACATQTVAWNLTYMTPVSTPSSDSPPVIDRGEGVTQCENLAQRSAWLAHKQQQRQTDRLQRALHFLLSASDHRPRFHDQLWGDTDEAEKAFIRYAQAEAELTASKPDKQQNTPSSLSHSVAAPLSLPVRLRPMSWLDQETSVKVLLFDDDTRSIGDAAAVQEERSKLLDSITQNWRIAYASHFYPRETDGNDSGSPLRHLPVSSPPASATAAATAGGGAARPRSNAERDRQQQEPVSGGRATWEQVYRRFRDGNSGTTRGAAGIQQRAATRTREVGSSNDDATIPSSGNPLFDMHLLGYEKRKQVYAAMLASTVEVPDGMGVFFGTCVSESFLRWWCCRNQRRMEASQAPAASPTDAVGYDRGGLPVRRHIVLAPFTTAGGDTFPPPSLWVVQVAVRDPRANIKRNEATAESVTYSSSYSDVATTASSASSYTFASPSISFTEEREEENHPVAAEGTSVLETAYAAAAGEEPSVATAEPASPSRPPPTLLHHVPVAVLFPLPHMLTYWFMMHHVSFYSHQVYRRMGGDQELTIAVWSRILSPTGHSAECRLFYSLRCATFPRMFTKMMFTPGVLPSLTLPDKMTKCLPYCSSPSSSSAWDSYSSADTDSDGGGTSGSSSISTDKRPVDSRQIYELFWTGFGRVEVDSGPTISRSNMVRLRIALGLPLHFPMGLLWNVVMFASGIGPLILKEHRHSLHLNYSKTFTDIVAGEFGELACYGLGAQLSSRRNDATAMANPLDAEMAAMQGRHAIAIVAPAVGQGLVVRTTDDNDREAHQAGVQASSEPIPADHNTPSTTVPPTDVANWSGDLNSDFSNDEDYWSRPGSDTSASEHF</sequence>
<name>A0AAW3AM10_9TRYP</name>
<feature type="compositionally biased region" description="Polar residues" evidence="1">
    <location>
        <begin position="485"/>
        <end position="496"/>
    </location>
</feature>
<dbReference type="Proteomes" id="UP001500131">
    <property type="component" value="Unassembled WGS sequence"/>
</dbReference>